<evidence type="ECO:0000313" key="1">
    <source>
        <dbReference type="EMBL" id="SOD98570.1"/>
    </source>
</evidence>
<organism evidence="1 2">
    <name type="scientific">Caenispirillum bisanense</name>
    <dbReference type="NCBI Taxonomy" id="414052"/>
    <lineage>
        <taxon>Bacteria</taxon>
        <taxon>Pseudomonadati</taxon>
        <taxon>Pseudomonadota</taxon>
        <taxon>Alphaproteobacteria</taxon>
        <taxon>Rhodospirillales</taxon>
        <taxon>Novispirillaceae</taxon>
        <taxon>Caenispirillum</taxon>
    </lineage>
</organism>
<gene>
    <name evidence="1" type="ORF">SAMN05421508_10812</name>
</gene>
<name>A0A286GSS7_9PROT</name>
<dbReference type="RefSeq" id="WP_097280421.1">
    <property type="nucleotide sequence ID" value="NZ_OCNJ01000008.1"/>
</dbReference>
<evidence type="ECO:0000313" key="2">
    <source>
        <dbReference type="Proteomes" id="UP000219621"/>
    </source>
</evidence>
<accession>A0A286GSS7</accession>
<dbReference type="EMBL" id="OCNJ01000008">
    <property type="protein sequence ID" value="SOD98570.1"/>
    <property type="molecule type" value="Genomic_DNA"/>
</dbReference>
<keyword evidence="2" id="KW-1185">Reference proteome</keyword>
<protein>
    <submittedName>
        <fullName evidence="1">Uncharacterized protein</fullName>
    </submittedName>
</protein>
<proteinExistence type="predicted"/>
<reference evidence="1 2" key="1">
    <citation type="submission" date="2017-09" db="EMBL/GenBank/DDBJ databases">
        <authorList>
            <person name="Ehlers B."/>
            <person name="Leendertz F.H."/>
        </authorList>
    </citation>
    <scope>NUCLEOTIDE SEQUENCE [LARGE SCALE GENOMIC DNA]</scope>
    <source>
        <strain evidence="1 2">USBA 140</strain>
    </source>
</reference>
<dbReference type="Proteomes" id="UP000219621">
    <property type="component" value="Unassembled WGS sequence"/>
</dbReference>
<dbReference type="AlphaFoldDB" id="A0A286GSS7"/>
<sequence>MQPDPEPEITQDDYLKSAADAVGRAAGDGPVAVDPDVADFMGAFEDDALSEAEALDSIVDWLADGEEGAGHG</sequence>